<sequence length="526" mass="58721">MVRLFGSSDDDTPTETPKELFVRNLVRDVDSQLKSERIEPNHELLDALTNAAVNGQAGSYYARSLPPRHISTNLPDPGDLFDTLLARSAEPKEHPTKISSLLFALAGIIIHDLFRTSDKNKDIAATSSYLDLSPLYGCSQEAQDGVRTMVDGKLKTDTFAEIRFINQPPHFAALLICFCRFHNSVAEQLASIDENGRFTLPAQITSFHRLAYSELLAQRDNDLFQTARLVTCGLYMQIVLNDYVRTILNLQRVDSDWSLDPRRDFTNSLGRTTIDKAIGNQISVEFSLMYRWHSTISVKDERWLEQHTTKLLPDIKVEDTSVRGLYTDMYQFASRQPSDPSKRTWDGLPRQPGGCFEDADLVKILTEATEDTAASFGPRQVPIALKAIEVMSIKQARAWGVASLNEVRRHFGMNAHKSLFDINSDPEIAAALETLYGDVENVELYPGVVVEDPKAPMTPGSGLCAGFTTSRAILSDAMALVRGDRFYTVDYTPFHLTAFGYKEASSDSSVAGDGVMYKLLMRALRK</sequence>
<dbReference type="PANTHER" id="PTHR11903:SF37">
    <property type="entry name" value="PSI-PRODUCING OXYGENASE A"/>
    <property type="match status" value="1"/>
</dbReference>
<evidence type="ECO:0000313" key="6">
    <source>
        <dbReference type="EMBL" id="KAL1604291.1"/>
    </source>
</evidence>
<dbReference type="SUPFAM" id="SSF48113">
    <property type="entry name" value="Heme-dependent peroxidases"/>
    <property type="match status" value="1"/>
</dbReference>
<dbReference type="Pfam" id="PF03098">
    <property type="entry name" value="An_peroxidase"/>
    <property type="match status" value="1"/>
</dbReference>
<keyword evidence="3" id="KW-0223">Dioxygenase</keyword>
<dbReference type="InterPro" id="IPR037120">
    <property type="entry name" value="Haem_peroxidase_sf_animal"/>
</dbReference>
<keyword evidence="4" id="KW-0560">Oxidoreductase</keyword>
<organism evidence="6 7">
    <name type="scientific">Nothophoma quercina</name>
    <dbReference type="NCBI Taxonomy" id="749835"/>
    <lineage>
        <taxon>Eukaryota</taxon>
        <taxon>Fungi</taxon>
        <taxon>Dikarya</taxon>
        <taxon>Ascomycota</taxon>
        <taxon>Pezizomycotina</taxon>
        <taxon>Dothideomycetes</taxon>
        <taxon>Pleosporomycetidae</taxon>
        <taxon>Pleosporales</taxon>
        <taxon>Pleosporineae</taxon>
        <taxon>Didymellaceae</taxon>
        <taxon>Nothophoma</taxon>
    </lineage>
</organism>
<keyword evidence="1" id="KW-0349">Heme</keyword>
<dbReference type="EMBL" id="JAKIXB020000011">
    <property type="protein sequence ID" value="KAL1604291.1"/>
    <property type="molecule type" value="Genomic_DNA"/>
</dbReference>
<dbReference type="Gene3D" id="1.10.640.10">
    <property type="entry name" value="Haem peroxidase domain superfamily, animal type"/>
    <property type="match status" value="1"/>
</dbReference>
<reference evidence="6 7" key="1">
    <citation type="submission" date="2024-02" db="EMBL/GenBank/DDBJ databases">
        <title>De novo assembly and annotation of 12 fungi associated with fruit tree decline syndrome in Ontario, Canada.</title>
        <authorList>
            <person name="Sulman M."/>
            <person name="Ellouze W."/>
            <person name="Ilyukhin E."/>
        </authorList>
    </citation>
    <scope>NUCLEOTIDE SEQUENCE [LARGE SCALE GENOMIC DNA]</scope>
    <source>
        <strain evidence="6 7">M97-236</strain>
    </source>
</reference>
<dbReference type="InterPro" id="IPR010255">
    <property type="entry name" value="Haem_peroxidase_sf"/>
</dbReference>
<accession>A0ABR3RIM8</accession>
<dbReference type="InterPro" id="IPR019791">
    <property type="entry name" value="Haem_peroxidase_animal"/>
</dbReference>
<dbReference type="InterPro" id="IPR034812">
    <property type="entry name" value="Ppo-like_N"/>
</dbReference>
<evidence type="ECO:0000256" key="3">
    <source>
        <dbReference type="ARBA" id="ARBA00022964"/>
    </source>
</evidence>
<dbReference type="PROSITE" id="PS50292">
    <property type="entry name" value="PEROXIDASE_3"/>
    <property type="match status" value="1"/>
</dbReference>
<keyword evidence="2" id="KW-0479">Metal-binding</keyword>
<comment type="caution">
    <text evidence="6">The sequence shown here is derived from an EMBL/GenBank/DDBJ whole genome shotgun (WGS) entry which is preliminary data.</text>
</comment>
<dbReference type="CDD" id="cd09817">
    <property type="entry name" value="linoleate_diol_synthase_like"/>
    <property type="match status" value="1"/>
</dbReference>
<dbReference type="Proteomes" id="UP001521222">
    <property type="component" value="Unassembled WGS sequence"/>
</dbReference>
<evidence type="ECO:0000256" key="1">
    <source>
        <dbReference type="ARBA" id="ARBA00022617"/>
    </source>
</evidence>
<proteinExistence type="predicted"/>
<keyword evidence="7" id="KW-1185">Reference proteome</keyword>
<gene>
    <name evidence="6" type="ORF">SLS59_004087</name>
</gene>
<dbReference type="PANTHER" id="PTHR11903">
    <property type="entry name" value="PROSTAGLANDIN G/H SYNTHASE"/>
    <property type="match status" value="1"/>
</dbReference>
<evidence type="ECO:0000256" key="4">
    <source>
        <dbReference type="ARBA" id="ARBA00023002"/>
    </source>
</evidence>
<evidence type="ECO:0000256" key="2">
    <source>
        <dbReference type="ARBA" id="ARBA00022723"/>
    </source>
</evidence>
<dbReference type="InterPro" id="IPR050783">
    <property type="entry name" value="Oxylipin_biosynth_metab"/>
</dbReference>
<protein>
    <submittedName>
        <fullName evidence="6">Uncharacterized protein</fullName>
    </submittedName>
</protein>
<name>A0ABR3RIM8_9PLEO</name>
<keyword evidence="5" id="KW-0408">Iron</keyword>
<evidence type="ECO:0000256" key="5">
    <source>
        <dbReference type="ARBA" id="ARBA00023004"/>
    </source>
</evidence>
<dbReference type="PRINTS" id="PR00457">
    <property type="entry name" value="ANPEROXIDASE"/>
</dbReference>
<evidence type="ECO:0000313" key="7">
    <source>
        <dbReference type="Proteomes" id="UP001521222"/>
    </source>
</evidence>